<dbReference type="InterPro" id="IPR043519">
    <property type="entry name" value="NT_sf"/>
</dbReference>
<dbReference type="InterPro" id="IPR052548">
    <property type="entry name" value="Type_VII_TA_antitoxin"/>
</dbReference>
<dbReference type="Gene3D" id="3.30.460.10">
    <property type="entry name" value="Beta Polymerase, domain 2"/>
    <property type="match status" value="1"/>
</dbReference>
<feature type="domain" description="Polymerase beta nucleotidyltransferase" evidence="1">
    <location>
        <begin position="14"/>
        <end position="103"/>
    </location>
</feature>
<dbReference type="PANTHER" id="PTHR33933:SF1">
    <property type="entry name" value="PROTEIN ADENYLYLTRANSFERASE MNTA-RELATED"/>
    <property type="match status" value="1"/>
</dbReference>
<dbReference type="EMBL" id="PFSC01000038">
    <property type="protein sequence ID" value="PJC33520.1"/>
    <property type="molecule type" value="Genomic_DNA"/>
</dbReference>
<gene>
    <name evidence="2" type="ORF">CO051_01350</name>
</gene>
<evidence type="ECO:0000259" key="1">
    <source>
        <dbReference type="Pfam" id="PF18765"/>
    </source>
</evidence>
<proteinExistence type="predicted"/>
<dbReference type="Proteomes" id="UP000231383">
    <property type="component" value="Unassembled WGS sequence"/>
</dbReference>
<dbReference type="SUPFAM" id="SSF81301">
    <property type="entry name" value="Nucleotidyltransferase"/>
    <property type="match status" value="1"/>
</dbReference>
<name>A0A2M8F2N9_9BACT</name>
<organism evidence="2 3">
    <name type="scientific">Candidatus Roizmanbacteria bacterium CG_4_9_14_0_2_um_filter_39_13</name>
    <dbReference type="NCBI Taxonomy" id="1974839"/>
    <lineage>
        <taxon>Bacteria</taxon>
        <taxon>Candidatus Roizmaniibacteriota</taxon>
    </lineage>
</organism>
<sequence>MDTQKIKKPLNTFVKIATNSVNLDEIILYGSFARGEASTWSDIDLAVIGSADIDSLYTIADSIDSQFNFDIRSYQRDQFDAISPLSIYSEIKREGISIYSKDSH</sequence>
<comment type="caution">
    <text evidence="2">The sequence shown here is derived from an EMBL/GenBank/DDBJ whole genome shotgun (WGS) entry which is preliminary data.</text>
</comment>
<dbReference type="Pfam" id="PF18765">
    <property type="entry name" value="Polbeta"/>
    <property type="match status" value="1"/>
</dbReference>
<evidence type="ECO:0000313" key="3">
    <source>
        <dbReference type="Proteomes" id="UP000231383"/>
    </source>
</evidence>
<evidence type="ECO:0000313" key="2">
    <source>
        <dbReference type="EMBL" id="PJC33520.1"/>
    </source>
</evidence>
<reference evidence="3" key="1">
    <citation type="submission" date="2017-09" db="EMBL/GenBank/DDBJ databases">
        <title>Depth-based differentiation of microbial function through sediment-hosted aquifers and enrichment of novel symbionts in the deep terrestrial subsurface.</title>
        <authorList>
            <person name="Probst A.J."/>
            <person name="Ladd B."/>
            <person name="Jarett J.K."/>
            <person name="Geller-Mcgrath D.E."/>
            <person name="Sieber C.M.K."/>
            <person name="Emerson J.B."/>
            <person name="Anantharaman K."/>
            <person name="Thomas B.C."/>
            <person name="Malmstrom R."/>
            <person name="Stieglmeier M."/>
            <person name="Klingl A."/>
            <person name="Woyke T."/>
            <person name="Ryan C.M."/>
            <person name="Banfield J.F."/>
        </authorList>
    </citation>
    <scope>NUCLEOTIDE SEQUENCE [LARGE SCALE GENOMIC DNA]</scope>
</reference>
<dbReference type="PANTHER" id="PTHR33933">
    <property type="entry name" value="NUCLEOTIDYLTRANSFERASE"/>
    <property type="match status" value="1"/>
</dbReference>
<keyword evidence="2" id="KW-0808">Transferase</keyword>
<protein>
    <submittedName>
        <fullName evidence="2">Nucleotidyltransferase</fullName>
    </submittedName>
</protein>
<dbReference type="GO" id="GO:0016740">
    <property type="term" value="F:transferase activity"/>
    <property type="evidence" value="ECO:0007669"/>
    <property type="project" value="UniProtKB-KW"/>
</dbReference>
<dbReference type="AlphaFoldDB" id="A0A2M8F2N9"/>
<dbReference type="CDD" id="cd05403">
    <property type="entry name" value="NT_KNTase_like"/>
    <property type="match status" value="1"/>
</dbReference>
<accession>A0A2M8F2N9</accession>
<dbReference type="InterPro" id="IPR041633">
    <property type="entry name" value="Polbeta"/>
</dbReference>